<dbReference type="Proteomes" id="UP001500420">
    <property type="component" value="Unassembled WGS sequence"/>
</dbReference>
<dbReference type="EMBL" id="BAAADV010000003">
    <property type="protein sequence ID" value="GAA0672777.1"/>
    <property type="molecule type" value="Genomic_DNA"/>
</dbReference>
<evidence type="ECO:0000256" key="1">
    <source>
        <dbReference type="SAM" id="MobiDB-lite"/>
    </source>
</evidence>
<organism evidence="2 3">
    <name type="scientific">Natronoarchaeum mannanilyticum</name>
    <dbReference type="NCBI Taxonomy" id="926360"/>
    <lineage>
        <taxon>Archaea</taxon>
        <taxon>Methanobacteriati</taxon>
        <taxon>Methanobacteriota</taxon>
        <taxon>Stenosarchaea group</taxon>
        <taxon>Halobacteria</taxon>
        <taxon>Halobacteriales</taxon>
        <taxon>Natronoarchaeaceae</taxon>
    </lineage>
</organism>
<gene>
    <name evidence="2" type="ORF">GCM10009020_19480</name>
</gene>
<feature type="region of interest" description="Disordered" evidence="1">
    <location>
        <begin position="54"/>
        <end position="111"/>
    </location>
</feature>
<dbReference type="AlphaFoldDB" id="A0AAV3TA24"/>
<keyword evidence="3" id="KW-1185">Reference proteome</keyword>
<proteinExistence type="predicted"/>
<reference evidence="2 3" key="1">
    <citation type="journal article" date="2019" name="Int. J. Syst. Evol. Microbiol.">
        <title>The Global Catalogue of Microorganisms (GCM) 10K type strain sequencing project: providing services to taxonomists for standard genome sequencing and annotation.</title>
        <authorList>
            <consortium name="The Broad Institute Genomics Platform"/>
            <consortium name="The Broad Institute Genome Sequencing Center for Infectious Disease"/>
            <person name="Wu L."/>
            <person name="Ma J."/>
        </authorList>
    </citation>
    <scope>NUCLEOTIDE SEQUENCE [LARGE SCALE GENOMIC DNA]</scope>
    <source>
        <strain evidence="2 3">JCM 16328</strain>
    </source>
</reference>
<evidence type="ECO:0000313" key="3">
    <source>
        <dbReference type="Proteomes" id="UP001500420"/>
    </source>
</evidence>
<sequence length="111" mass="12131">MGRHRLDAVDRLRDAELLVFERGEQFEPDLDGVAVHAFSRDCAAERIKRCAAGAGPGDVARPLRRRGEGGITLPRCGRHHDAAARAASESGFQRSEPPHQKRFKGCLSSGK</sequence>
<protein>
    <submittedName>
        <fullName evidence="2">Uncharacterized protein</fullName>
    </submittedName>
</protein>
<comment type="caution">
    <text evidence="2">The sequence shown here is derived from an EMBL/GenBank/DDBJ whole genome shotgun (WGS) entry which is preliminary data.</text>
</comment>
<evidence type="ECO:0000313" key="2">
    <source>
        <dbReference type="EMBL" id="GAA0672777.1"/>
    </source>
</evidence>
<name>A0AAV3TA24_9EURY</name>
<accession>A0AAV3TA24</accession>